<feature type="signal peptide" evidence="1">
    <location>
        <begin position="1"/>
        <end position="22"/>
    </location>
</feature>
<dbReference type="SUPFAM" id="SSF56436">
    <property type="entry name" value="C-type lectin-like"/>
    <property type="match status" value="1"/>
</dbReference>
<evidence type="ECO:0000313" key="2">
    <source>
        <dbReference type="Proteomes" id="UP000694843"/>
    </source>
</evidence>
<dbReference type="AlphaFoldDB" id="A0A8B7P182"/>
<dbReference type="KEGG" id="hazt:108676299"/>
<proteinExistence type="predicted"/>
<dbReference type="Proteomes" id="UP000694843">
    <property type="component" value="Unplaced"/>
</dbReference>
<evidence type="ECO:0000256" key="1">
    <source>
        <dbReference type="SAM" id="SignalP"/>
    </source>
</evidence>
<reference evidence="3" key="1">
    <citation type="submission" date="2025-08" db="UniProtKB">
        <authorList>
            <consortium name="RefSeq"/>
        </authorList>
    </citation>
    <scope>IDENTIFICATION</scope>
    <source>
        <tissue evidence="3">Whole organism</tissue>
    </source>
</reference>
<feature type="chain" id="PRO_5034387066" evidence="1">
    <location>
        <begin position="23"/>
        <end position="319"/>
    </location>
</feature>
<dbReference type="RefSeq" id="XP_018019849.1">
    <property type="nucleotide sequence ID" value="XM_018164360.2"/>
</dbReference>
<sequence>MKAKLELVVCLFWSTLAYSVSASSTSDVVQKFELAGVGKQSRLFSACQSQANSFEGSIFSVAVTDALSYQRFTPNQSRPMNWTEIRLGGDSGVLQCIMAAGELKPWMIKYEGKCLATFDDVYLSHEEKSCDVPQEVVYVITGFNMYKNVSVPFFSFYDWCHESLPTGIVGPVGEDSWQLHPPLNCCGDGSYAYGAGCYEFVQNSSSFCEATAQCKSMGMTFADYRFFETQNLAFDVDYYLGSLADKNVAVDYRRGVDGVWRWPTGETEAWEWATPPDQDHGCAIVHLAYDDPLMVPARCGDHVELALCLEPVGGTLARC</sequence>
<evidence type="ECO:0000313" key="3">
    <source>
        <dbReference type="RefSeq" id="XP_018019849.1"/>
    </source>
</evidence>
<keyword evidence="1" id="KW-0732">Signal</keyword>
<gene>
    <name evidence="3" type="primary">LOC108676299</name>
</gene>
<keyword evidence="2" id="KW-1185">Reference proteome</keyword>
<dbReference type="GeneID" id="108676299"/>
<organism evidence="2 3">
    <name type="scientific">Hyalella azteca</name>
    <name type="common">Amphipod</name>
    <dbReference type="NCBI Taxonomy" id="294128"/>
    <lineage>
        <taxon>Eukaryota</taxon>
        <taxon>Metazoa</taxon>
        <taxon>Ecdysozoa</taxon>
        <taxon>Arthropoda</taxon>
        <taxon>Crustacea</taxon>
        <taxon>Multicrustacea</taxon>
        <taxon>Malacostraca</taxon>
        <taxon>Eumalacostraca</taxon>
        <taxon>Peracarida</taxon>
        <taxon>Amphipoda</taxon>
        <taxon>Senticaudata</taxon>
        <taxon>Talitrida</taxon>
        <taxon>Talitroidea</taxon>
        <taxon>Hyalellidae</taxon>
        <taxon>Hyalella</taxon>
    </lineage>
</organism>
<dbReference type="InterPro" id="IPR016186">
    <property type="entry name" value="C-type_lectin-like/link_sf"/>
</dbReference>
<dbReference type="Gene3D" id="3.10.100.10">
    <property type="entry name" value="Mannose-Binding Protein A, subunit A"/>
    <property type="match status" value="1"/>
</dbReference>
<accession>A0A8B7P182</accession>
<dbReference type="InterPro" id="IPR016187">
    <property type="entry name" value="CTDL_fold"/>
</dbReference>
<name>A0A8B7P182_HYAAZ</name>
<protein>
    <submittedName>
        <fullName evidence="3">Uncharacterized protein LOC108676299</fullName>
    </submittedName>
</protein>